<keyword evidence="2" id="KW-0271">Exosome</keyword>
<dbReference type="InterPro" id="IPR012340">
    <property type="entry name" value="NA-bd_OB-fold"/>
</dbReference>
<dbReference type="GeneID" id="8250209"/>
<evidence type="ECO:0000256" key="3">
    <source>
        <dbReference type="ARBA" id="ARBA00022884"/>
    </source>
</evidence>
<dbReference type="GO" id="GO:0003723">
    <property type="term" value="F:RNA binding"/>
    <property type="evidence" value="ECO:0007669"/>
    <property type="project" value="UniProtKB-KW"/>
</dbReference>
<dbReference type="OrthoDB" id="340500at2759"/>
<comment type="subcellular location">
    <subcellularLocation>
        <location evidence="1">Nucleus</location>
    </subcellularLocation>
</comment>
<keyword evidence="6" id="KW-1185">Reference proteome</keyword>
<dbReference type="Gene3D" id="3.30.1370.10">
    <property type="entry name" value="K Homology domain, type 1"/>
    <property type="match status" value="1"/>
</dbReference>
<dbReference type="EMBL" id="CP001574">
    <property type="protein sequence ID" value="ACO68542.1"/>
    <property type="molecule type" value="Genomic_DNA"/>
</dbReference>
<dbReference type="CDD" id="cd22526">
    <property type="entry name" value="KH-I_Rrp40"/>
    <property type="match status" value="1"/>
</dbReference>
<dbReference type="KEGG" id="mis:MICPUN_114077"/>
<dbReference type="RefSeq" id="XP_002507284.1">
    <property type="nucleotide sequence ID" value="XM_002507238.1"/>
</dbReference>
<dbReference type="OMA" id="IVPCETA"/>
<dbReference type="SUPFAM" id="SSF50249">
    <property type="entry name" value="Nucleic acid-binding proteins"/>
    <property type="match status" value="1"/>
</dbReference>
<evidence type="ECO:0000313" key="6">
    <source>
        <dbReference type="Proteomes" id="UP000002009"/>
    </source>
</evidence>
<sequence length="235" mass="25395">MRVLPGECAATKTVRVFTHQHLFCGLGLFFSGDFKIGERIRHHDCYLISTISGTLKDRDGFSLSVEGPTHRYCPASGDSVLGCIIDIHADGFSMSTGSSSLAALPRVQFSVGTKQSRPKLKIGALVHARVQGVNHLGEVALTCVEEMHDVRGLGVLTEGFFPRCNSKFARNMQSRSFETVLGILGSAVSFEIATGHNGRVWIATSTRQQAILIVKALSGCFYPSASCMAAHDYSL</sequence>
<dbReference type="Proteomes" id="UP000002009">
    <property type="component" value="Chromosome 1"/>
</dbReference>
<name>C1FEC4_MICCC</name>
<keyword evidence="3" id="KW-0694">RNA-binding</keyword>
<gene>
    <name evidence="5" type="ORF">MICPUN_114077</name>
</gene>
<dbReference type="InterPro" id="IPR036612">
    <property type="entry name" value="KH_dom_type_1_sf"/>
</dbReference>
<dbReference type="Gene3D" id="2.40.50.140">
    <property type="entry name" value="Nucleic acid-binding proteins"/>
    <property type="match status" value="1"/>
</dbReference>
<dbReference type="InParanoid" id="C1FEC4"/>
<proteinExistence type="predicted"/>
<dbReference type="GO" id="GO:0034475">
    <property type="term" value="P:U4 snRNA 3'-end processing"/>
    <property type="evidence" value="ECO:0007669"/>
    <property type="project" value="TreeGrafter"/>
</dbReference>
<dbReference type="GO" id="GO:0071034">
    <property type="term" value="P:CUT catabolic process"/>
    <property type="evidence" value="ECO:0007669"/>
    <property type="project" value="TreeGrafter"/>
</dbReference>
<evidence type="ECO:0000313" key="5">
    <source>
        <dbReference type="EMBL" id="ACO68542.1"/>
    </source>
</evidence>
<protein>
    <recommendedName>
        <fullName evidence="4">K Homology domain-containing protein</fullName>
    </recommendedName>
</protein>
<feature type="domain" description="K Homology" evidence="4">
    <location>
        <begin position="159"/>
        <end position="206"/>
    </location>
</feature>
<organism evidence="5 6">
    <name type="scientific">Micromonas commoda (strain RCC299 / NOUM17 / CCMP2709)</name>
    <name type="common">Picoplanktonic green alga</name>
    <dbReference type="NCBI Taxonomy" id="296587"/>
    <lineage>
        <taxon>Eukaryota</taxon>
        <taxon>Viridiplantae</taxon>
        <taxon>Chlorophyta</taxon>
        <taxon>Mamiellophyceae</taxon>
        <taxon>Mamiellales</taxon>
        <taxon>Mamiellaceae</taxon>
        <taxon>Micromonas</taxon>
    </lineage>
</organism>
<dbReference type="FunCoup" id="C1FEC4">
    <property type="interactions" value="1607"/>
</dbReference>
<accession>C1FEC4</accession>
<dbReference type="GO" id="GO:0071051">
    <property type="term" value="P:poly(A)-dependent snoRNA 3'-end processing"/>
    <property type="evidence" value="ECO:0007669"/>
    <property type="project" value="TreeGrafter"/>
</dbReference>
<reference evidence="5 6" key="1">
    <citation type="journal article" date="2009" name="Science">
        <title>Green evolution and dynamic adaptations revealed by genomes of the marine picoeukaryotes Micromonas.</title>
        <authorList>
            <person name="Worden A.Z."/>
            <person name="Lee J.H."/>
            <person name="Mock T."/>
            <person name="Rouze P."/>
            <person name="Simmons M.P."/>
            <person name="Aerts A.L."/>
            <person name="Allen A.E."/>
            <person name="Cuvelier M.L."/>
            <person name="Derelle E."/>
            <person name="Everett M.V."/>
            <person name="Foulon E."/>
            <person name="Grimwood J."/>
            <person name="Gundlach H."/>
            <person name="Henrissat B."/>
            <person name="Napoli C."/>
            <person name="McDonald S.M."/>
            <person name="Parker M.S."/>
            <person name="Rombauts S."/>
            <person name="Salamov A."/>
            <person name="Von Dassow P."/>
            <person name="Badger J.H."/>
            <person name="Coutinho P.M."/>
            <person name="Demir E."/>
            <person name="Dubchak I."/>
            <person name="Gentemann C."/>
            <person name="Eikrem W."/>
            <person name="Gready J.E."/>
            <person name="John U."/>
            <person name="Lanier W."/>
            <person name="Lindquist E.A."/>
            <person name="Lucas S."/>
            <person name="Mayer K.F."/>
            <person name="Moreau H."/>
            <person name="Not F."/>
            <person name="Otillar R."/>
            <person name="Panaud O."/>
            <person name="Pangilinan J."/>
            <person name="Paulsen I."/>
            <person name="Piegu B."/>
            <person name="Poliakov A."/>
            <person name="Robbens S."/>
            <person name="Schmutz J."/>
            <person name="Toulza E."/>
            <person name="Wyss T."/>
            <person name="Zelensky A."/>
            <person name="Zhou K."/>
            <person name="Armbrust E.V."/>
            <person name="Bhattacharya D."/>
            <person name="Goodenough U.W."/>
            <person name="Van de Peer Y."/>
            <person name="Grigoriev I.V."/>
        </authorList>
    </citation>
    <scope>NUCLEOTIDE SEQUENCE [LARGE SCALE GENOMIC DNA]</scope>
    <source>
        <strain evidence="6">RCC299 / NOUM17</strain>
    </source>
</reference>
<dbReference type="AlphaFoldDB" id="C1FEC4"/>
<dbReference type="GO" id="GO:0071035">
    <property type="term" value="P:nuclear polyadenylation-dependent rRNA catabolic process"/>
    <property type="evidence" value="ECO:0007669"/>
    <property type="project" value="TreeGrafter"/>
</dbReference>
<dbReference type="SUPFAM" id="SSF54791">
    <property type="entry name" value="Eukaryotic type KH-domain (KH-domain type I)"/>
    <property type="match status" value="1"/>
</dbReference>
<evidence type="ECO:0000256" key="1">
    <source>
        <dbReference type="ARBA" id="ARBA00004123"/>
    </source>
</evidence>
<dbReference type="eggNOG" id="KOG1004">
    <property type="taxonomic scope" value="Eukaryota"/>
</dbReference>
<evidence type="ECO:0000256" key="2">
    <source>
        <dbReference type="ARBA" id="ARBA00022835"/>
    </source>
</evidence>
<dbReference type="GO" id="GO:0000176">
    <property type="term" value="C:nuclear exosome (RNase complex)"/>
    <property type="evidence" value="ECO:0007669"/>
    <property type="project" value="TreeGrafter"/>
</dbReference>
<dbReference type="Pfam" id="PF21262">
    <property type="entry name" value="RRP40_S1"/>
    <property type="match status" value="1"/>
</dbReference>
<dbReference type="GO" id="GO:0000177">
    <property type="term" value="C:cytoplasmic exosome (RNase complex)"/>
    <property type="evidence" value="ECO:0007669"/>
    <property type="project" value="TreeGrafter"/>
</dbReference>
<evidence type="ECO:0000259" key="4">
    <source>
        <dbReference type="Pfam" id="PF15985"/>
    </source>
</evidence>
<dbReference type="Pfam" id="PF15985">
    <property type="entry name" value="KH_6"/>
    <property type="match status" value="1"/>
</dbReference>
<dbReference type="InterPro" id="IPR004088">
    <property type="entry name" value="KH_dom_type_1"/>
</dbReference>
<dbReference type="GO" id="GO:0000467">
    <property type="term" value="P:exonucleolytic trimming to generate mature 3'-end of 5.8S rRNA from tricistronic rRNA transcript (SSU-rRNA, 5.8S rRNA, LSU-rRNA)"/>
    <property type="evidence" value="ECO:0007669"/>
    <property type="project" value="TreeGrafter"/>
</dbReference>
<dbReference type="InterPro" id="IPR049469">
    <property type="entry name" value="RRP40_KH-I"/>
</dbReference>
<dbReference type="STRING" id="296587.C1FEC4"/>
<dbReference type="PANTHER" id="PTHR21321:SF1">
    <property type="entry name" value="EXOSOME COMPLEX COMPONENT RRP40"/>
    <property type="match status" value="1"/>
</dbReference>
<dbReference type="PANTHER" id="PTHR21321">
    <property type="entry name" value="PNAS-3 RELATED"/>
    <property type="match status" value="1"/>
</dbReference>
<dbReference type="InterPro" id="IPR026699">
    <property type="entry name" value="Exosome_RNA_bind1/RRP40/RRP4"/>
</dbReference>
<dbReference type="GO" id="GO:0071038">
    <property type="term" value="P:TRAMP-dependent tRNA surveillance pathway"/>
    <property type="evidence" value="ECO:0007669"/>
    <property type="project" value="TreeGrafter"/>
</dbReference>